<protein>
    <submittedName>
        <fullName evidence="1">Uncharacterized protein</fullName>
    </submittedName>
</protein>
<dbReference type="Proteomes" id="UP001064048">
    <property type="component" value="Chromosome 22"/>
</dbReference>
<keyword evidence="2" id="KW-1185">Reference proteome</keyword>
<evidence type="ECO:0000313" key="2">
    <source>
        <dbReference type="Proteomes" id="UP001064048"/>
    </source>
</evidence>
<proteinExistence type="predicted"/>
<reference evidence="1 2" key="1">
    <citation type="journal article" date="2022" name="Genome Biol. Evol.">
        <title>The Spruce Budworm Genome: Reconstructing the Evolutionary History of Antifreeze Proteins.</title>
        <authorList>
            <person name="Beliveau C."/>
            <person name="Gagne P."/>
            <person name="Picq S."/>
            <person name="Vernygora O."/>
            <person name="Keeling C.I."/>
            <person name="Pinkney K."/>
            <person name="Doucet D."/>
            <person name="Wen F."/>
            <person name="Johnston J.S."/>
            <person name="Maaroufi H."/>
            <person name="Boyle B."/>
            <person name="Laroche J."/>
            <person name="Dewar K."/>
            <person name="Juretic N."/>
            <person name="Blackburn G."/>
            <person name="Nisole A."/>
            <person name="Brunet B."/>
            <person name="Brandao M."/>
            <person name="Lumley L."/>
            <person name="Duan J."/>
            <person name="Quan G."/>
            <person name="Lucarotti C.J."/>
            <person name="Roe A.D."/>
            <person name="Sperling F.A.H."/>
            <person name="Levesque R.C."/>
            <person name="Cusson M."/>
        </authorList>
    </citation>
    <scope>NUCLEOTIDE SEQUENCE [LARGE SCALE GENOMIC DNA]</scope>
    <source>
        <strain evidence="1">Glfc:IPQL:Cfum</strain>
    </source>
</reference>
<dbReference type="EMBL" id="CM046122">
    <property type="protein sequence ID" value="KAI8423391.1"/>
    <property type="molecule type" value="Genomic_DNA"/>
</dbReference>
<name>A0ACC0JH63_CHOFU</name>
<sequence>MSAYSTGSGFTDGAPRRRLLPRTAIECDKSTVALIESFVKGNCILPSEEVVVLCHCTHEASLLLKRSVNSWAAGLPVDVSRT</sequence>
<evidence type="ECO:0000313" key="1">
    <source>
        <dbReference type="EMBL" id="KAI8423391.1"/>
    </source>
</evidence>
<comment type="caution">
    <text evidence="1">The sequence shown here is derived from an EMBL/GenBank/DDBJ whole genome shotgun (WGS) entry which is preliminary data.</text>
</comment>
<organism evidence="1 2">
    <name type="scientific">Choristoneura fumiferana</name>
    <name type="common">Spruce budworm moth</name>
    <name type="synonym">Archips fumiferana</name>
    <dbReference type="NCBI Taxonomy" id="7141"/>
    <lineage>
        <taxon>Eukaryota</taxon>
        <taxon>Metazoa</taxon>
        <taxon>Ecdysozoa</taxon>
        <taxon>Arthropoda</taxon>
        <taxon>Hexapoda</taxon>
        <taxon>Insecta</taxon>
        <taxon>Pterygota</taxon>
        <taxon>Neoptera</taxon>
        <taxon>Endopterygota</taxon>
        <taxon>Lepidoptera</taxon>
        <taxon>Glossata</taxon>
        <taxon>Ditrysia</taxon>
        <taxon>Tortricoidea</taxon>
        <taxon>Tortricidae</taxon>
        <taxon>Tortricinae</taxon>
        <taxon>Choristoneura</taxon>
    </lineage>
</organism>
<gene>
    <name evidence="1" type="ORF">MSG28_012542</name>
</gene>
<accession>A0ACC0JH63</accession>